<reference evidence="2" key="1">
    <citation type="submission" date="2020-01" db="EMBL/GenBank/DDBJ databases">
        <authorList>
            <person name="Mishra B."/>
        </authorList>
    </citation>
    <scope>NUCLEOTIDE SEQUENCE [LARGE SCALE GENOMIC DNA]</scope>
</reference>
<evidence type="ECO:0000313" key="3">
    <source>
        <dbReference type="Proteomes" id="UP000467841"/>
    </source>
</evidence>
<sequence>MKFGGSKYADRDTIEKLCIADDVDEMFNNLGIGAFMYKRHESYRKASCLLLATLDVHLCAAGKYTTDGSDGYICFWATGRRQHLSFRQIDRALCLPPSNRHGLDVDRDQMTTLWGTIAFGDYLSSTAKSSHIRTPPIRYFYTAIANILVSRHATMNITENEMSMIAVALTGIQLRLNNGTQLRGSRAHGGVTCAVVDQLQSYQSWATRHRGIRHKSELQMGGLITPLLFAVGFAPDMTEDVAPPEELDLDYLKNSSFLQKTPADGPLL</sequence>
<organism evidence="2 3">
    <name type="scientific">Microthlaspi erraticum</name>
    <dbReference type="NCBI Taxonomy" id="1685480"/>
    <lineage>
        <taxon>Eukaryota</taxon>
        <taxon>Viridiplantae</taxon>
        <taxon>Streptophyta</taxon>
        <taxon>Embryophyta</taxon>
        <taxon>Tracheophyta</taxon>
        <taxon>Spermatophyta</taxon>
        <taxon>Magnoliopsida</taxon>
        <taxon>eudicotyledons</taxon>
        <taxon>Gunneridae</taxon>
        <taxon>Pentapetalae</taxon>
        <taxon>rosids</taxon>
        <taxon>malvids</taxon>
        <taxon>Brassicales</taxon>
        <taxon>Brassicaceae</taxon>
        <taxon>Coluteocarpeae</taxon>
        <taxon>Microthlaspi</taxon>
    </lineage>
</organism>
<evidence type="ECO:0000259" key="1">
    <source>
        <dbReference type="Pfam" id="PF03078"/>
    </source>
</evidence>
<dbReference type="AlphaFoldDB" id="A0A6D2JPS4"/>
<protein>
    <recommendedName>
        <fullName evidence="1">Arabidopsis retrotransposon Orf1 C-terminal domain-containing protein</fullName>
    </recommendedName>
</protein>
<evidence type="ECO:0000313" key="2">
    <source>
        <dbReference type="EMBL" id="CAA7041382.1"/>
    </source>
</evidence>
<comment type="caution">
    <text evidence="2">The sequence shown here is derived from an EMBL/GenBank/DDBJ whole genome shotgun (WGS) entry which is preliminary data.</text>
</comment>
<dbReference type="OrthoDB" id="1423700at2759"/>
<dbReference type="InterPro" id="IPR004312">
    <property type="entry name" value="ATHILA_Orf1_C"/>
</dbReference>
<accession>A0A6D2JPS4</accession>
<dbReference type="Proteomes" id="UP000467841">
    <property type="component" value="Unassembled WGS sequence"/>
</dbReference>
<dbReference type="Pfam" id="PF03078">
    <property type="entry name" value="ATHILA"/>
    <property type="match status" value="1"/>
</dbReference>
<keyword evidence="3" id="KW-1185">Reference proteome</keyword>
<dbReference type="EMBL" id="CACVBM020001243">
    <property type="protein sequence ID" value="CAA7041382.1"/>
    <property type="molecule type" value="Genomic_DNA"/>
</dbReference>
<feature type="domain" description="Arabidopsis retrotransposon Orf1 C-terminal" evidence="1">
    <location>
        <begin position="2"/>
        <end position="262"/>
    </location>
</feature>
<name>A0A6D2JPS4_9BRAS</name>
<proteinExistence type="predicted"/>
<gene>
    <name evidence="2" type="ORF">MERR_LOCUS28617</name>
</gene>